<dbReference type="InterPro" id="IPR057568">
    <property type="entry name" value="CortBP2_NAV1-like_AAA_lid"/>
</dbReference>
<protein>
    <recommendedName>
        <fullName evidence="5">Calponin-homology (CH) domain-containing protein</fullName>
    </recommendedName>
</protein>
<reference evidence="6" key="1">
    <citation type="submission" date="2022-11" db="EMBL/GenBank/DDBJ databases">
        <authorList>
            <person name="Kikuchi T."/>
        </authorList>
    </citation>
    <scope>NUCLEOTIDE SEQUENCE</scope>
    <source>
        <strain evidence="6">PS1010</strain>
    </source>
</reference>
<feature type="coiled-coil region" evidence="3">
    <location>
        <begin position="813"/>
        <end position="840"/>
    </location>
</feature>
<keyword evidence="2 3" id="KW-0175">Coiled coil</keyword>
<evidence type="ECO:0000313" key="6">
    <source>
        <dbReference type="EMBL" id="CAI5443875.1"/>
    </source>
</evidence>
<proteinExistence type="inferred from homology"/>
<dbReference type="SUPFAM" id="SSF52540">
    <property type="entry name" value="P-loop containing nucleoside triphosphate hydrolases"/>
    <property type="match status" value="1"/>
</dbReference>
<dbReference type="InterPro" id="IPR001715">
    <property type="entry name" value="CH_dom"/>
</dbReference>
<dbReference type="InterPro" id="IPR057126">
    <property type="entry name" value="NAV1-like_ubiquitin-like"/>
</dbReference>
<evidence type="ECO:0000256" key="1">
    <source>
        <dbReference type="ARBA" id="ARBA00006255"/>
    </source>
</evidence>
<feature type="compositionally biased region" description="Polar residues" evidence="4">
    <location>
        <begin position="507"/>
        <end position="517"/>
    </location>
</feature>
<feature type="region of interest" description="Disordered" evidence="4">
    <location>
        <begin position="745"/>
        <end position="767"/>
    </location>
</feature>
<comment type="caution">
    <text evidence="6">The sequence shown here is derived from an EMBL/GenBank/DDBJ whole genome shotgun (WGS) entry which is preliminary data.</text>
</comment>
<dbReference type="GO" id="GO:0022008">
    <property type="term" value="P:neurogenesis"/>
    <property type="evidence" value="ECO:0007669"/>
    <property type="project" value="InterPro"/>
</dbReference>
<feature type="compositionally biased region" description="Low complexity" evidence="4">
    <location>
        <begin position="910"/>
        <end position="923"/>
    </location>
</feature>
<keyword evidence="7" id="KW-1185">Reference proteome</keyword>
<dbReference type="Gene3D" id="1.10.418.10">
    <property type="entry name" value="Calponin-like domain"/>
    <property type="match status" value="1"/>
</dbReference>
<evidence type="ECO:0000259" key="5">
    <source>
        <dbReference type="PROSITE" id="PS50021"/>
    </source>
</evidence>
<feature type="domain" description="Calponin-homology (CH)" evidence="5">
    <location>
        <begin position="11"/>
        <end position="124"/>
    </location>
</feature>
<feature type="region of interest" description="Disordered" evidence="4">
    <location>
        <begin position="682"/>
        <end position="724"/>
    </location>
</feature>
<feature type="region of interest" description="Disordered" evidence="4">
    <location>
        <begin position="310"/>
        <end position="416"/>
    </location>
</feature>
<evidence type="ECO:0000313" key="7">
    <source>
        <dbReference type="Proteomes" id="UP001152747"/>
    </source>
</evidence>
<feature type="compositionally biased region" description="Basic and acidic residues" evidence="4">
    <location>
        <begin position="1017"/>
        <end position="1027"/>
    </location>
</feature>
<feature type="region of interest" description="Disordered" evidence="4">
    <location>
        <begin position="140"/>
        <end position="270"/>
    </location>
</feature>
<feature type="region of interest" description="Disordered" evidence="4">
    <location>
        <begin position="893"/>
        <end position="937"/>
    </location>
</feature>
<gene>
    <name evidence="6" type="ORF">CAMP_LOCUS6512</name>
</gene>
<dbReference type="Gene3D" id="3.40.50.300">
    <property type="entry name" value="P-loop containing nucleotide triphosphate hydrolases"/>
    <property type="match status" value="1"/>
</dbReference>
<dbReference type="InterPro" id="IPR039041">
    <property type="entry name" value="Nav/unc-53"/>
</dbReference>
<evidence type="ECO:0000256" key="4">
    <source>
        <dbReference type="SAM" id="MobiDB-lite"/>
    </source>
</evidence>
<feature type="region of interest" description="Disordered" evidence="4">
    <location>
        <begin position="645"/>
        <end position="667"/>
    </location>
</feature>
<dbReference type="SUPFAM" id="SSF47576">
    <property type="entry name" value="Calponin-homology domain, CH-domain"/>
    <property type="match status" value="1"/>
</dbReference>
<dbReference type="Pfam" id="PF25408">
    <property type="entry name" value="AAA_lid_NAV1"/>
    <property type="match status" value="1"/>
</dbReference>
<dbReference type="Pfam" id="PF23092">
    <property type="entry name" value="Ubiquitin_6"/>
    <property type="match status" value="1"/>
</dbReference>
<evidence type="ECO:0000256" key="2">
    <source>
        <dbReference type="ARBA" id="ARBA00023054"/>
    </source>
</evidence>
<feature type="compositionally biased region" description="Polar residues" evidence="4">
    <location>
        <begin position="524"/>
        <end position="539"/>
    </location>
</feature>
<feature type="region of interest" description="Disordered" evidence="4">
    <location>
        <begin position="471"/>
        <end position="576"/>
    </location>
</feature>
<feature type="compositionally biased region" description="Polar residues" evidence="4">
    <location>
        <begin position="155"/>
        <end position="183"/>
    </location>
</feature>
<comment type="similarity">
    <text evidence="1">Belongs to the Nav/unc-53 family.</text>
</comment>
<dbReference type="Pfam" id="PF00307">
    <property type="entry name" value="CH"/>
    <property type="match status" value="1"/>
</dbReference>
<name>A0A9P1N0Y9_9PELO</name>
<dbReference type="PANTHER" id="PTHR12784:SF28">
    <property type="entry name" value="PROTEIN SICKIE"/>
    <property type="match status" value="1"/>
</dbReference>
<feature type="compositionally biased region" description="Basic and acidic residues" evidence="4">
    <location>
        <begin position="349"/>
        <end position="365"/>
    </location>
</feature>
<evidence type="ECO:0000256" key="3">
    <source>
        <dbReference type="SAM" id="Coils"/>
    </source>
</evidence>
<feature type="region of interest" description="Disordered" evidence="4">
    <location>
        <begin position="589"/>
        <end position="618"/>
    </location>
</feature>
<feature type="compositionally biased region" description="Low complexity" evidence="4">
    <location>
        <begin position="187"/>
        <end position="238"/>
    </location>
</feature>
<feature type="compositionally biased region" description="Low complexity" evidence="4">
    <location>
        <begin position="606"/>
        <end position="615"/>
    </location>
</feature>
<sequence>MSSISLEASGTDSIQIYTDWANRHLAKSQQKSSPRPQIRDISNDFRDYRVVSQLINVIVPANDFTPNFQQKIAKTTSNLDGLATCLEYLKTIGLDCAKLTKTDIDSGNLGAVLQLLYILSTHKQKLRQIKKDLKLSAMPPAVTKLPSPKSRIAQPPTTTSKENLNSNFLAPQMSTSRLQTPSRISRPATTSSSKLTPTSTASSSTQSLTKSGIRPPSSSATSSTSSRASGNNNSTSSRIATSQLQKPQHTSSRIRVATNSPASRVAAATPSEKIATVKSLAARKPEKIEPSSANSASMLKLKLFNTAPKDSAPIIAKPKEKPNTPIRNSGLKPPTSKLAKPTPTSKITYRKEHKPEPEKRCSKSSEEDESGYVGFSTQSSGSSPASTSSTEGSLSMHSASSKSSTSSSHSPSSDDLTLNASIITTVTQTAKPQIALAPEPKPVLAVIGIPNPEKEKPAIGVVSPMMTHRKLVKNESSPDISEKSEPVPKMAPIRQPPTYEQLLEQGKIQSPTKSTCASPIFGEPSTSKSEIPTSPSRILSPTPKKGEQRESVLSLERREKKKSSESSGYNSSEGGIAMFAKMREKMKEYDDMTKKAQQGYPESFEDSSSLSSGISDNIEYDDVSTDDLSGVEMATVASKHSDYGHFIRGSASQPKPLRAPSESRSRTIAEQENIHKLLSQCRTSQRGSSFGQHSIRSPGYATYSPARGSGSGTAGSGSKSGYHSLDRKSHLAEFSASGDNRIAALLSPRRIPNPQPARPRNSSSSGIYGTYHSDAFQLYRLADDQIQYSSNGSRSEMGSQLSLASTTAYASLNDKYEHAIQNMTRDLESYKSTIDSLTKKQENYTSLFELFEQKLRKLTSHIEKSNLKSEEAARFRQDIAHLREISTHLAKATQVKQHNDGAGELLRQPSLESIRSSMSSSSKSSKHDKMSLNSFGKSKKSWIRSSLSKLTKKKHSKDEMPSISGSQQMLDNVDVIELRQELQDRDSTLTEVRLVALDRARQVDMLLETVNKLKHENKQLKKERDRSNYGTRASSRASEEPLYDVAAAATSSSSASARSSMGPAAIKVTVNVDLAGRICQAVCPDNEIILGYLQIGAQISTWQDVDTMVMDLFAAYVKRIDPERTLDILGEAILGYQIGQMSRHISQTATSNLPTPSATLHPTTTIRLFLKGAAQNRVDSLVLDTLLPTQMLTQLVKYIETERRLVLAGAAGIGKSKLARSLAAYVALKLENSEEILDLKIPEDTADLLKIEKTLENLLRSSKPTIVIIDNIPKNRIAFVASVFAANSCSAPGPIVICTVNRYQIPEMQISQNQNFKMFLLTMRMEGVAGFMLRFLRRRCVEAEYRQSRQMSMEMLEVIAFLPKALQAVNQFIEKTNSIDVTIGPRVFLQCPLSVDESKNWFIKLWNDNFVPYMERVAREGKKTFGRCASFEDPTDLICEKWPWLEDPAPEDTLRRLSLQDLKSSAPANNFNPLESLIQLHATKHPPL</sequence>
<organism evidence="6 7">
    <name type="scientific">Caenorhabditis angaria</name>
    <dbReference type="NCBI Taxonomy" id="860376"/>
    <lineage>
        <taxon>Eukaryota</taxon>
        <taxon>Metazoa</taxon>
        <taxon>Ecdysozoa</taxon>
        <taxon>Nematoda</taxon>
        <taxon>Chromadorea</taxon>
        <taxon>Rhabditida</taxon>
        <taxon>Rhabditina</taxon>
        <taxon>Rhabditomorpha</taxon>
        <taxon>Rhabditoidea</taxon>
        <taxon>Rhabditidae</taxon>
        <taxon>Peloderinae</taxon>
        <taxon>Caenorhabditis</taxon>
    </lineage>
</organism>
<dbReference type="OrthoDB" id="2161974at2759"/>
<dbReference type="Proteomes" id="UP001152747">
    <property type="component" value="Unassembled WGS sequence"/>
</dbReference>
<feature type="compositionally biased region" description="Polar residues" evidence="4">
    <location>
        <begin position="239"/>
        <end position="262"/>
    </location>
</feature>
<dbReference type="EMBL" id="CANHGI010000002">
    <property type="protein sequence ID" value="CAI5443875.1"/>
    <property type="molecule type" value="Genomic_DNA"/>
</dbReference>
<feature type="compositionally biased region" description="Polar residues" evidence="4">
    <location>
        <begin position="682"/>
        <end position="695"/>
    </location>
</feature>
<feature type="compositionally biased region" description="Basic and acidic residues" evidence="4">
    <location>
        <begin position="544"/>
        <end position="564"/>
    </location>
</feature>
<dbReference type="PROSITE" id="PS50021">
    <property type="entry name" value="CH"/>
    <property type="match status" value="1"/>
</dbReference>
<feature type="region of interest" description="Disordered" evidence="4">
    <location>
        <begin position="1017"/>
        <end position="1036"/>
    </location>
</feature>
<feature type="compositionally biased region" description="Low complexity" evidence="4">
    <location>
        <begin position="565"/>
        <end position="575"/>
    </location>
</feature>
<dbReference type="PANTHER" id="PTHR12784">
    <property type="entry name" value="STEERIN"/>
    <property type="match status" value="1"/>
</dbReference>
<dbReference type="InterPro" id="IPR036872">
    <property type="entry name" value="CH_dom_sf"/>
</dbReference>
<dbReference type="InterPro" id="IPR027417">
    <property type="entry name" value="P-loop_NTPase"/>
</dbReference>
<accession>A0A9P1N0Y9</accession>
<feature type="compositionally biased region" description="Low complexity" evidence="4">
    <location>
        <begin position="374"/>
        <end position="413"/>
    </location>
</feature>